<accession>A0ABY9ZVC1</accession>
<keyword evidence="3" id="KW-0067">ATP-binding</keyword>
<gene>
    <name evidence="3" type="ORF">RMN56_29105</name>
</gene>
<dbReference type="EC" id="2.7.13.3" evidence="3"/>
<evidence type="ECO:0000313" key="3">
    <source>
        <dbReference type="EMBL" id="WNM39134.1"/>
    </source>
</evidence>
<reference evidence="3 4" key="1">
    <citation type="submission" date="2023-09" db="EMBL/GenBank/DDBJ databases">
        <title>Micromonospora halotolerans DSM 45598 genome sequence.</title>
        <authorList>
            <person name="Mo P."/>
        </authorList>
    </citation>
    <scope>NUCLEOTIDE SEQUENCE [LARGE SCALE GENOMIC DNA]</scope>
    <source>
        <strain evidence="3 4">DSM 45598</strain>
    </source>
</reference>
<keyword evidence="3" id="KW-0547">Nucleotide-binding</keyword>
<dbReference type="Gene3D" id="3.30.565.10">
    <property type="entry name" value="Histidine kinase-like ATPase, C-terminal domain"/>
    <property type="match status" value="1"/>
</dbReference>
<keyword evidence="1" id="KW-0723">Serine/threonine-protein kinase</keyword>
<keyword evidence="3" id="KW-0808">Transferase</keyword>
<feature type="domain" description="Histidine kinase/HSP90-like ATPase" evidence="2">
    <location>
        <begin position="30"/>
        <end position="137"/>
    </location>
</feature>
<dbReference type="PANTHER" id="PTHR35526">
    <property type="entry name" value="ANTI-SIGMA-F FACTOR RSBW-RELATED"/>
    <property type="match status" value="1"/>
</dbReference>
<dbReference type="Proteomes" id="UP001303001">
    <property type="component" value="Chromosome"/>
</dbReference>
<dbReference type="InterPro" id="IPR050267">
    <property type="entry name" value="Anti-sigma-factor_SerPK"/>
</dbReference>
<keyword evidence="4" id="KW-1185">Reference proteome</keyword>
<dbReference type="Pfam" id="PF13581">
    <property type="entry name" value="HATPase_c_2"/>
    <property type="match status" value="1"/>
</dbReference>
<sequence length="150" mass="15393">MTGGTRAGDDPEAMPAGVDADILLAAQISADRVSELRHAVTAAVKAAGLTGARLEDFVLAVHELVANVVRHGGGCGKLLLRRCNDSVTCQISDPGPGMDEVVPALPSGNRPGNRGLWLAQHLLAGDLILDSTPQGLTATVSITITPKEVA</sequence>
<name>A0ABY9ZVC1_9ACTN</name>
<protein>
    <submittedName>
        <fullName evidence="3">ATP-binding protein</fullName>
        <ecNumber evidence="3">2.7.13.3</ecNumber>
    </submittedName>
</protein>
<evidence type="ECO:0000313" key="4">
    <source>
        <dbReference type="Proteomes" id="UP001303001"/>
    </source>
</evidence>
<keyword evidence="1" id="KW-0418">Kinase</keyword>
<dbReference type="SUPFAM" id="SSF55874">
    <property type="entry name" value="ATPase domain of HSP90 chaperone/DNA topoisomerase II/histidine kinase"/>
    <property type="match status" value="1"/>
</dbReference>
<evidence type="ECO:0000256" key="1">
    <source>
        <dbReference type="ARBA" id="ARBA00022527"/>
    </source>
</evidence>
<dbReference type="PANTHER" id="PTHR35526:SF3">
    <property type="entry name" value="ANTI-SIGMA-F FACTOR RSBW"/>
    <property type="match status" value="1"/>
</dbReference>
<dbReference type="GO" id="GO:0005524">
    <property type="term" value="F:ATP binding"/>
    <property type="evidence" value="ECO:0007669"/>
    <property type="project" value="UniProtKB-KW"/>
</dbReference>
<dbReference type="GO" id="GO:0004673">
    <property type="term" value="F:protein histidine kinase activity"/>
    <property type="evidence" value="ECO:0007669"/>
    <property type="project" value="UniProtKB-EC"/>
</dbReference>
<dbReference type="CDD" id="cd16936">
    <property type="entry name" value="HATPase_RsbW-like"/>
    <property type="match status" value="1"/>
</dbReference>
<dbReference type="InterPro" id="IPR036890">
    <property type="entry name" value="HATPase_C_sf"/>
</dbReference>
<dbReference type="RefSeq" id="WP_313721039.1">
    <property type="nucleotide sequence ID" value="NZ_CP134876.1"/>
</dbReference>
<proteinExistence type="predicted"/>
<dbReference type="InterPro" id="IPR003594">
    <property type="entry name" value="HATPase_dom"/>
</dbReference>
<evidence type="ECO:0000259" key="2">
    <source>
        <dbReference type="Pfam" id="PF13581"/>
    </source>
</evidence>
<dbReference type="EMBL" id="CP134876">
    <property type="protein sequence ID" value="WNM39134.1"/>
    <property type="molecule type" value="Genomic_DNA"/>
</dbReference>
<organism evidence="3 4">
    <name type="scientific">Micromonospora halotolerans</name>
    <dbReference type="NCBI Taxonomy" id="709879"/>
    <lineage>
        <taxon>Bacteria</taxon>
        <taxon>Bacillati</taxon>
        <taxon>Actinomycetota</taxon>
        <taxon>Actinomycetes</taxon>
        <taxon>Micromonosporales</taxon>
        <taxon>Micromonosporaceae</taxon>
        <taxon>Micromonospora</taxon>
    </lineage>
</organism>